<evidence type="ECO:0000256" key="23">
    <source>
        <dbReference type="ARBA" id="ARBA00076757"/>
    </source>
</evidence>
<evidence type="ECO:0000256" key="15">
    <source>
        <dbReference type="ARBA" id="ARBA00023204"/>
    </source>
</evidence>
<protein>
    <recommendedName>
        <fullName evidence="22">ATP-dependent DNA helicase Q5</fullName>
        <ecNumber evidence="20">5.6.2.4</ecNumber>
    </recommendedName>
    <alternativeName>
        <fullName evidence="23">DNA 3'-5' helicase RecQ5</fullName>
    </alternativeName>
    <alternativeName>
        <fullName evidence="24">DNA helicase, RecQ-like type 5</fullName>
    </alternativeName>
    <alternativeName>
        <fullName evidence="25">RecQ protein-like 5</fullName>
    </alternativeName>
</protein>
<feature type="compositionally biased region" description="Polar residues" evidence="26">
    <location>
        <begin position="743"/>
        <end position="758"/>
    </location>
</feature>
<feature type="compositionally biased region" description="Polar residues" evidence="26">
    <location>
        <begin position="722"/>
        <end position="736"/>
    </location>
</feature>
<keyword evidence="8" id="KW-0547">Nucleotide-binding</keyword>
<dbReference type="Gene3D" id="3.40.50.300">
    <property type="entry name" value="P-loop containing nucleotide triphosphate hydrolases"/>
    <property type="match status" value="2"/>
</dbReference>
<keyword evidence="30" id="KW-1185">Reference proteome</keyword>
<evidence type="ECO:0000313" key="30">
    <source>
        <dbReference type="Proteomes" id="UP000678393"/>
    </source>
</evidence>
<keyword evidence="11" id="KW-0347">Helicase</keyword>
<evidence type="ECO:0000256" key="25">
    <source>
        <dbReference type="ARBA" id="ARBA00084014"/>
    </source>
</evidence>
<dbReference type="GO" id="GO:0003677">
    <property type="term" value="F:DNA binding"/>
    <property type="evidence" value="ECO:0007669"/>
    <property type="project" value="UniProtKB-KW"/>
</dbReference>
<feature type="region of interest" description="Disordered" evidence="26">
    <location>
        <begin position="971"/>
        <end position="999"/>
    </location>
</feature>
<dbReference type="GO" id="GO:0005737">
    <property type="term" value="C:cytoplasm"/>
    <property type="evidence" value="ECO:0007669"/>
    <property type="project" value="TreeGrafter"/>
</dbReference>
<evidence type="ECO:0000256" key="1">
    <source>
        <dbReference type="ARBA" id="ARBA00001947"/>
    </source>
</evidence>
<evidence type="ECO:0000256" key="6">
    <source>
        <dbReference type="ARBA" id="ARBA00022705"/>
    </source>
</evidence>
<feature type="region of interest" description="Disordered" evidence="26">
    <location>
        <begin position="645"/>
        <end position="674"/>
    </location>
</feature>
<evidence type="ECO:0000256" key="16">
    <source>
        <dbReference type="ARBA" id="ARBA00023235"/>
    </source>
</evidence>
<comment type="catalytic activity">
    <reaction evidence="19">
        <text>Couples ATP hydrolysis with the unwinding of duplex DNA by translocating in the 3'-5' direction.</text>
        <dbReference type="EC" id="5.6.2.4"/>
    </reaction>
</comment>
<dbReference type="InterPro" id="IPR013257">
    <property type="entry name" value="SRI"/>
</dbReference>
<evidence type="ECO:0000256" key="9">
    <source>
        <dbReference type="ARBA" id="ARBA00022763"/>
    </source>
</evidence>
<dbReference type="GO" id="GO:0000724">
    <property type="term" value="P:double-strand break repair via homologous recombination"/>
    <property type="evidence" value="ECO:0007669"/>
    <property type="project" value="TreeGrafter"/>
</dbReference>
<feature type="compositionally biased region" description="Polar residues" evidence="26">
    <location>
        <begin position="864"/>
        <end position="873"/>
    </location>
</feature>
<keyword evidence="5" id="KW-0132">Cell division</keyword>
<evidence type="ECO:0000256" key="12">
    <source>
        <dbReference type="ARBA" id="ARBA00022833"/>
    </source>
</evidence>
<keyword evidence="13" id="KW-0067">ATP-binding</keyword>
<feature type="domain" description="Helicase C-terminal" evidence="28">
    <location>
        <begin position="238"/>
        <end position="395"/>
    </location>
</feature>
<keyword evidence="7" id="KW-0479">Metal-binding</keyword>
<evidence type="ECO:0000256" key="3">
    <source>
        <dbReference type="ARBA" id="ARBA00005446"/>
    </source>
</evidence>
<keyword evidence="15" id="KW-0234">DNA repair</keyword>
<keyword evidence="17" id="KW-0539">Nucleus</keyword>
<dbReference type="FunFam" id="3.40.50.300:FF:000614">
    <property type="entry name" value="ATP-dependent DNA helicase"/>
    <property type="match status" value="1"/>
</dbReference>
<dbReference type="Gene3D" id="6.10.250.3140">
    <property type="match status" value="1"/>
</dbReference>
<evidence type="ECO:0000256" key="21">
    <source>
        <dbReference type="ARBA" id="ARBA00049360"/>
    </source>
</evidence>
<dbReference type="InterPro" id="IPR014001">
    <property type="entry name" value="Helicase_ATP-bd"/>
</dbReference>
<dbReference type="OrthoDB" id="10261556at2759"/>
<dbReference type="Proteomes" id="UP000678393">
    <property type="component" value="Unassembled WGS sequence"/>
</dbReference>
<evidence type="ECO:0000259" key="27">
    <source>
        <dbReference type="PROSITE" id="PS51192"/>
    </source>
</evidence>
<evidence type="ECO:0000313" key="29">
    <source>
        <dbReference type="EMBL" id="CAG5114641.1"/>
    </source>
</evidence>
<feature type="domain" description="Helicase ATP-binding" evidence="27">
    <location>
        <begin position="31"/>
        <end position="205"/>
    </location>
</feature>
<keyword evidence="9" id="KW-0227">DNA damage</keyword>
<dbReference type="GO" id="GO:0010605">
    <property type="term" value="P:negative regulation of macromolecule metabolic process"/>
    <property type="evidence" value="ECO:0007669"/>
    <property type="project" value="UniProtKB-ARBA"/>
</dbReference>
<dbReference type="CDD" id="cd18794">
    <property type="entry name" value="SF2_C_RecQ"/>
    <property type="match status" value="1"/>
</dbReference>
<evidence type="ECO:0000256" key="14">
    <source>
        <dbReference type="ARBA" id="ARBA00023125"/>
    </source>
</evidence>
<feature type="compositionally biased region" description="Low complexity" evidence="26">
    <location>
        <begin position="697"/>
        <end position="710"/>
    </location>
</feature>
<dbReference type="GO" id="GO:0005694">
    <property type="term" value="C:chromosome"/>
    <property type="evidence" value="ECO:0007669"/>
    <property type="project" value="InterPro"/>
</dbReference>
<dbReference type="SUPFAM" id="SSF52540">
    <property type="entry name" value="P-loop containing nucleoside triphosphate hydrolases"/>
    <property type="match status" value="1"/>
</dbReference>
<dbReference type="PANTHER" id="PTHR13710">
    <property type="entry name" value="DNA HELICASE RECQ FAMILY MEMBER"/>
    <property type="match status" value="1"/>
</dbReference>
<evidence type="ECO:0000256" key="4">
    <source>
        <dbReference type="ARBA" id="ARBA00022553"/>
    </source>
</evidence>
<dbReference type="GO" id="GO:0051301">
    <property type="term" value="P:cell division"/>
    <property type="evidence" value="ECO:0007669"/>
    <property type="project" value="UniProtKB-KW"/>
</dbReference>
<evidence type="ECO:0000256" key="13">
    <source>
        <dbReference type="ARBA" id="ARBA00022840"/>
    </source>
</evidence>
<evidence type="ECO:0000256" key="7">
    <source>
        <dbReference type="ARBA" id="ARBA00022723"/>
    </source>
</evidence>
<evidence type="ECO:0000256" key="17">
    <source>
        <dbReference type="ARBA" id="ARBA00023242"/>
    </source>
</evidence>
<comment type="cofactor">
    <cofactor evidence="1">
        <name>Zn(2+)</name>
        <dbReference type="ChEBI" id="CHEBI:29105"/>
    </cofactor>
</comment>
<comment type="catalytic activity">
    <reaction evidence="21">
        <text>ATP + H2O = ADP + phosphate + H(+)</text>
        <dbReference type="Rhea" id="RHEA:13065"/>
        <dbReference type="ChEBI" id="CHEBI:15377"/>
        <dbReference type="ChEBI" id="CHEBI:15378"/>
        <dbReference type="ChEBI" id="CHEBI:30616"/>
        <dbReference type="ChEBI" id="CHEBI:43474"/>
        <dbReference type="ChEBI" id="CHEBI:456216"/>
    </reaction>
</comment>
<keyword evidence="18" id="KW-0131">Cell cycle</keyword>
<feature type="region of interest" description="Disordered" evidence="26">
    <location>
        <begin position="845"/>
        <end position="907"/>
    </location>
</feature>
<keyword evidence="10" id="KW-0378">Hydrolase</keyword>
<dbReference type="GO" id="GO:0005654">
    <property type="term" value="C:nucleoplasm"/>
    <property type="evidence" value="ECO:0007669"/>
    <property type="project" value="UniProtKB-SubCell"/>
</dbReference>
<dbReference type="AlphaFoldDB" id="A0A8S3YGP3"/>
<keyword evidence="14" id="KW-0238">DNA-binding</keyword>
<dbReference type="Pfam" id="PF00270">
    <property type="entry name" value="DEAD"/>
    <property type="match status" value="1"/>
</dbReference>
<dbReference type="GO" id="GO:0043138">
    <property type="term" value="F:3'-5' DNA helicase activity"/>
    <property type="evidence" value="ECO:0007669"/>
    <property type="project" value="UniProtKB-EC"/>
</dbReference>
<dbReference type="GO" id="GO:0046872">
    <property type="term" value="F:metal ion binding"/>
    <property type="evidence" value="ECO:0007669"/>
    <property type="project" value="UniProtKB-KW"/>
</dbReference>
<dbReference type="GO" id="GO:0005524">
    <property type="term" value="F:ATP binding"/>
    <property type="evidence" value="ECO:0007669"/>
    <property type="project" value="UniProtKB-KW"/>
</dbReference>
<feature type="compositionally biased region" description="Polar residues" evidence="26">
    <location>
        <begin position="890"/>
        <end position="905"/>
    </location>
</feature>
<dbReference type="EMBL" id="CAJHNH020000019">
    <property type="protein sequence ID" value="CAG5114641.1"/>
    <property type="molecule type" value="Genomic_DNA"/>
</dbReference>
<feature type="compositionally biased region" description="Basic and acidic residues" evidence="26">
    <location>
        <begin position="505"/>
        <end position="522"/>
    </location>
</feature>
<dbReference type="NCBIfam" id="TIGR00614">
    <property type="entry name" value="recQ_fam"/>
    <property type="match status" value="1"/>
</dbReference>
<evidence type="ECO:0000256" key="24">
    <source>
        <dbReference type="ARBA" id="ARBA00078243"/>
    </source>
</evidence>
<dbReference type="GO" id="GO:0016787">
    <property type="term" value="F:hydrolase activity"/>
    <property type="evidence" value="ECO:0007669"/>
    <property type="project" value="UniProtKB-KW"/>
</dbReference>
<dbReference type="PROSITE" id="PS51192">
    <property type="entry name" value="HELICASE_ATP_BIND_1"/>
    <property type="match status" value="1"/>
</dbReference>
<dbReference type="FunFam" id="3.40.50.300:FF:000444">
    <property type="entry name" value="ATP-dependent DNA helicase"/>
    <property type="match status" value="1"/>
</dbReference>
<feature type="region of interest" description="Disordered" evidence="26">
    <location>
        <begin position="692"/>
        <end position="804"/>
    </location>
</feature>
<dbReference type="GO" id="GO:0045934">
    <property type="term" value="P:negative regulation of nucleobase-containing compound metabolic process"/>
    <property type="evidence" value="ECO:0007669"/>
    <property type="project" value="UniProtKB-ARBA"/>
</dbReference>
<evidence type="ECO:0000256" key="10">
    <source>
        <dbReference type="ARBA" id="ARBA00022801"/>
    </source>
</evidence>
<keyword evidence="16" id="KW-0413">Isomerase</keyword>
<comment type="subcellular location">
    <subcellularLocation>
        <location evidence="2">Nucleus</location>
        <location evidence="2">Nucleoplasm</location>
    </subcellularLocation>
</comment>
<comment type="similarity">
    <text evidence="3">Belongs to the helicase family. RecQ subfamily.</text>
</comment>
<dbReference type="PROSITE" id="PS00690">
    <property type="entry name" value="DEAH_ATP_HELICASE"/>
    <property type="match status" value="1"/>
</dbReference>
<dbReference type="EC" id="5.6.2.4" evidence="20"/>
<evidence type="ECO:0000256" key="22">
    <source>
        <dbReference type="ARBA" id="ARBA00074289"/>
    </source>
</evidence>
<sequence length="1085" mass="120118">MAPDFELIQKTLLEVFKHRDFRSTTQRDAVLSVIKGDGDTYISMPTGAGKSLCYQLPAVLAKGITIVVSPLIALMQDQLSHLESLGIKADTINSRLSASERKLVVSDLLSKNPKLKLLYITPEQAATDNFRDLVKSLFSRGRLSYFVVDEAHCVSQWGHDFRPDYLKLGEFRRRIPGVPCVALTATATAHVVTDIFKQLCLKEPVKQFKTGTFRSNLYYEVCLKDFLPDPYLDLVNFVLKCLNVSLDEDDDPDWNEKGCGIVYCRTRDGCEEIASQLSRRGIPAKAYHAGLKGDKREETQTDWMEGRVAVIAATISFGMGVDKANVRFVAHWTMPKSMAGYYQESGRAGRDGCPSYCRLYYSQGEKNIVAFLINKENNRTKKSAEMARLQAKAAEESFGALLAFCETAKCRHWSIASFFGDEKPPCDRACDVCCHPKKVQMDLLNMQKGLFNTKMKSGLRGTMMVVDDEDDGDMYGGGRRGAKRETDDYDLGGAGGGGGGSSDEGEYHKERQEATREKKERSSLIMNEFKKRKGAQKPTANKEEDEVEQPSPFCPLRDASSQRIPKLAIKTREHCLEMIEKSLYENFVAAFAEDSRRIAGRDYEPRTCAINMEYHTFTSNKLAPMYKSSIMKIVSEIRKLSHSKSAHSCFRKTDESTDIARSANPEDVTQHQKSNAAVTNFSGFQRASQLVTPQTGSVASSVDDVSEAPSTSSPHRTKPDDATSSAASSGFQTANTLLKLRQKSSNQDSVSLKPSSIKDSMHNSEHSSKSKHMNSTGGGYVSLTVKVDGGSNKKNSSKNSAENLNMKCSSKDVTLADKKSEKQSCSLLIDLTNEDDEDLVVDLTDDSCDIKPYPNRSPRRSGPSEASTGQKAKSTIKYFFEQQESKSRTGEQQTSSKITAASSGSVKEKAAKLEATQVLKASAQEQSKVNNGLTGIKANVAVEQSQKVQPDTMKRKISQERLDMLHTLDSYLPKKPRHGSDSGISSDNSCVSASSTAAPSFDKDDVRMRENQEMKHIAGTVVKYLTPYYKAGYFTSKELFKAKAKVITQEVHAATKGLPTSGKEEAKRLIREHMEHDKQANSERS</sequence>
<evidence type="ECO:0000256" key="19">
    <source>
        <dbReference type="ARBA" id="ARBA00034617"/>
    </source>
</evidence>
<dbReference type="PANTHER" id="PTHR13710:SF152">
    <property type="entry name" value="ATP-DEPENDENT DNA HELICASE Q5"/>
    <property type="match status" value="1"/>
</dbReference>
<accession>A0A8S3YGP3</accession>
<dbReference type="SMART" id="SM00490">
    <property type="entry name" value="HELICc"/>
    <property type="match status" value="1"/>
</dbReference>
<dbReference type="InterPro" id="IPR011545">
    <property type="entry name" value="DEAD/DEAH_box_helicase_dom"/>
</dbReference>
<dbReference type="GO" id="GO:0006260">
    <property type="term" value="P:DNA replication"/>
    <property type="evidence" value="ECO:0007669"/>
    <property type="project" value="UniProtKB-KW"/>
</dbReference>
<organism evidence="29 30">
    <name type="scientific">Candidula unifasciata</name>
    <dbReference type="NCBI Taxonomy" id="100452"/>
    <lineage>
        <taxon>Eukaryota</taxon>
        <taxon>Metazoa</taxon>
        <taxon>Spiralia</taxon>
        <taxon>Lophotrochozoa</taxon>
        <taxon>Mollusca</taxon>
        <taxon>Gastropoda</taxon>
        <taxon>Heterobranchia</taxon>
        <taxon>Euthyneura</taxon>
        <taxon>Panpulmonata</taxon>
        <taxon>Eupulmonata</taxon>
        <taxon>Stylommatophora</taxon>
        <taxon>Helicina</taxon>
        <taxon>Helicoidea</taxon>
        <taxon>Geomitridae</taxon>
        <taxon>Candidula</taxon>
    </lineage>
</organism>
<keyword evidence="6" id="KW-0235">DNA replication</keyword>
<evidence type="ECO:0000259" key="28">
    <source>
        <dbReference type="PROSITE" id="PS51194"/>
    </source>
</evidence>
<dbReference type="Pfam" id="PF16124">
    <property type="entry name" value="RecQ_Zn_bind"/>
    <property type="match status" value="1"/>
</dbReference>
<feature type="compositionally biased region" description="Basic and acidic residues" evidence="26">
    <location>
        <begin position="759"/>
        <end position="768"/>
    </location>
</feature>
<dbReference type="InterPro" id="IPR001650">
    <property type="entry name" value="Helicase_C-like"/>
</dbReference>
<gene>
    <name evidence="29" type="ORF">CUNI_LOCUS199</name>
</gene>
<dbReference type="Pfam" id="PF00271">
    <property type="entry name" value="Helicase_C"/>
    <property type="match status" value="1"/>
</dbReference>
<evidence type="ECO:0000256" key="2">
    <source>
        <dbReference type="ARBA" id="ARBA00004642"/>
    </source>
</evidence>
<dbReference type="PROSITE" id="PS51194">
    <property type="entry name" value="HELICASE_CTER"/>
    <property type="match status" value="1"/>
</dbReference>
<proteinExistence type="inferred from homology"/>
<evidence type="ECO:0000256" key="26">
    <source>
        <dbReference type="SAM" id="MobiDB-lite"/>
    </source>
</evidence>
<keyword evidence="4" id="KW-0597">Phosphoprotein</keyword>
<dbReference type="InterPro" id="IPR002464">
    <property type="entry name" value="DNA/RNA_helicase_DEAH_CS"/>
</dbReference>
<feature type="region of interest" description="Disordered" evidence="26">
    <location>
        <begin position="467"/>
        <end position="558"/>
    </location>
</feature>
<evidence type="ECO:0000256" key="8">
    <source>
        <dbReference type="ARBA" id="ARBA00022741"/>
    </source>
</evidence>
<evidence type="ECO:0000256" key="11">
    <source>
        <dbReference type="ARBA" id="ARBA00022806"/>
    </source>
</evidence>
<dbReference type="InterPro" id="IPR032284">
    <property type="entry name" value="RecQ_Zn-bd"/>
</dbReference>
<dbReference type="Pfam" id="PF08236">
    <property type="entry name" value="SRI"/>
    <property type="match status" value="1"/>
</dbReference>
<reference evidence="29" key="1">
    <citation type="submission" date="2021-04" db="EMBL/GenBank/DDBJ databases">
        <authorList>
            <consortium name="Molecular Ecology Group"/>
        </authorList>
    </citation>
    <scope>NUCLEOTIDE SEQUENCE</scope>
</reference>
<feature type="compositionally biased region" description="Gly residues" evidence="26">
    <location>
        <begin position="492"/>
        <end position="502"/>
    </location>
</feature>
<dbReference type="SMART" id="SM00487">
    <property type="entry name" value="DEXDc"/>
    <property type="match status" value="1"/>
</dbReference>
<dbReference type="GO" id="GO:0009378">
    <property type="term" value="F:four-way junction helicase activity"/>
    <property type="evidence" value="ECO:0007669"/>
    <property type="project" value="TreeGrafter"/>
</dbReference>
<keyword evidence="12" id="KW-0862">Zinc</keyword>
<comment type="caution">
    <text evidence="29">The sequence shown here is derived from an EMBL/GenBank/DDBJ whole genome shotgun (WGS) entry which is preliminary data.</text>
</comment>
<evidence type="ECO:0000256" key="18">
    <source>
        <dbReference type="ARBA" id="ARBA00023306"/>
    </source>
</evidence>
<dbReference type="InterPro" id="IPR027417">
    <property type="entry name" value="P-loop_NTPase"/>
</dbReference>
<dbReference type="Gene3D" id="6.10.250.2460">
    <property type="match status" value="1"/>
</dbReference>
<dbReference type="GO" id="GO:0006355">
    <property type="term" value="P:regulation of DNA-templated transcription"/>
    <property type="evidence" value="ECO:0007669"/>
    <property type="project" value="InterPro"/>
</dbReference>
<feature type="compositionally biased region" description="Polar residues" evidence="26">
    <location>
        <begin position="982"/>
        <end position="998"/>
    </location>
</feature>
<dbReference type="InterPro" id="IPR004589">
    <property type="entry name" value="DNA_helicase_ATP-dep_RecQ"/>
</dbReference>
<evidence type="ECO:0000256" key="20">
    <source>
        <dbReference type="ARBA" id="ARBA00034808"/>
    </source>
</evidence>
<name>A0A8S3YGP3_9EUPU</name>
<evidence type="ECO:0000256" key="5">
    <source>
        <dbReference type="ARBA" id="ARBA00022618"/>
    </source>
</evidence>